<comment type="caution">
    <text evidence="2">The sequence shown here is derived from an EMBL/GenBank/DDBJ whole genome shotgun (WGS) entry which is preliminary data.</text>
</comment>
<feature type="region of interest" description="Disordered" evidence="1">
    <location>
        <begin position="227"/>
        <end position="250"/>
    </location>
</feature>
<protein>
    <submittedName>
        <fullName evidence="2">Uncharacterized protein</fullName>
    </submittedName>
</protein>
<name>A0AB34H2T0_ESCRO</name>
<gene>
    <name evidence="2" type="ORF">J1605_006916</name>
</gene>
<proteinExistence type="predicted"/>
<evidence type="ECO:0000313" key="2">
    <source>
        <dbReference type="EMBL" id="KAJ8785956.1"/>
    </source>
</evidence>
<dbReference type="EMBL" id="JAIQCJ010002005">
    <property type="protein sequence ID" value="KAJ8785956.1"/>
    <property type="molecule type" value="Genomic_DNA"/>
</dbReference>
<sequence>MQPLVRRVGLSSLSPCCPRAASPEEGKRAGRAVGASTAPQQPPCRPALEPGQPGPPDLPPPAPEQGDPSSSRAAGGDLILVSCPGVQHMRGRPSRSASPARNPATGAMTVTCQERVCVSFVSGRPRACLPGTSRAVPAPSTGPADTMGWARDSLRCGTLFIAGTLGPPSRLERLLSIRFSAHLKWADPSLLSGPRWVGCQPPVSTPGAYLGQAGAWDGLCRQSQKPPGGHLGVAHLGPQQHRPTSSCWGP</sequence>
<dbReference type="AlphaFoldDB" id="A0AB34H2T0"/>
<keyword evidence="3" id="KW-1185">Reference proteome</keyword>
<organism evidence="2 3">
    <name type="scientific">Eschrichtius robustus</name>
    <name type="common">California gray whale</name>
    <name type="synonym">Eschrichtius gibbosus</name>
    <dbReference type="NCBI Taxonomy" id="9764"/>
    <lineage>
        <taxon>Eukaryota</taxon>
        <taxon>Metazoa</taxon>
        <taxon>Chordata</taxon>
        <taxon>Craniata</taxon>
        <taxon>Vertebrata</taxon>
        <taxon>Euteleostomi</taxon>
        <taxon>Mammalia</taxon>
        <taxon>Eutheria</taxon>
        <taxon>Laurasiatheria</taxon>
        <taxon>Artiodactyla</taxon>
        <taxon>Whippomorpha</taxon>
        <taxon>Cetacea</taxon>
        <taxon>Mysticeti</taxon>
        <taxon>Eschrichtiidae</taxon>
        <taxon>Eschrichtius</taxon>
    </lineage>
</organism>
<reference evidence="2 3" key="1">
    <citation type="submission" date="2022-11" db="EMBL/GenBank/DDBJ databases">
        <title>Whole genome sequence of Eschrichtius robustus ER-17-0199.</title>
        <authorList>
            <person name="Bruniche-Olsen A."/>
            <person name="Black A.N."/>
            <person name="Fields C.J."/>
            <person name="Walden K."/>
            <person name="Dewoody J.A."/>
        </authorList>
    </citation>
    <scope>NUCLEOTIDE SEQUENCE [LARGE SCALE GENOMIC DNA]</scope>
    <source>
        <strain evidence="2">ER-17-0199</strain>
        <tissue evidence="2">Blubber</tissue>
    </source>
</reference>
<accession>A0AB34H2T0</accession>
<evidence type="ECO:0000256" key="1">
    <source>
        <dbReference type="SAM" id="MobiDB-lite"/>
    </source>
</evidence>
<feature type="compositionally biased region" description="Pro residues" evidence="1">
    <location>
        <begin position="52"/>
        <end position="63"/>
    </location>
</feature>
<feature type="region of interest" description="Disordered" evidence="1">
    <location>
        <begin position="1"/>
        <end position="76"/>
    </location>
</feature>
<evidence type="ECO:0000313" key="3">
    <source>
        <dbReference type="Proteomes" id="UP001159641"/>
    </source>
</evidence>
<dbReference type="Proteomes" id="UP001159641">
    <property type="component" value="Unassembled WGS sequence"/>
</dbReference>
<feature type="compositionally biased region" description="Polar residues" evidence="1">
    <location>
        <begin position="241"/>
        <end position="250"/>
    </location>
</feature>